<evidence type="ECO:0000256" key="3">
    <source>
        <dbReference type="ARBA" id="ARBA00022833"/>
    </source>
</evidence>
<dbReference type="Gene3D" id="6.10.140.2220">
    <property type="match status" value="1"/>
</dbReference>
<accession>A0AAD7MKG2</accession>
<sequence>MPRRIKEFPLPHTYGMPDFRDGIAAWNAAWELSFPFFDSTVRNLENLVESNASGEKQEKTHWNYNLVRGVRSFQAELRVLAVTSFLEPNSCWKTLTPAVREAHMLEGLFRTCLRQPVYMPNIRIYTSDITLASMETDNGEGFLTLLKKYVPDEASVMEGGSTSYLHPGWTKETIERLENAGHAVGVQTCKALRDHFLASFLYNTISSVVGIPRVIETDGNEPTPLHWGTRICGGCGDREGNGARFLVCKTCNENVSRRVFYCSKTCQQSDWPNHKKVCGKELTSGVVENATRSTEISSIEVFFLTQMGPARDGYSRSQALFRQMHFLEAVPFCSYVFFSPTGPRRIKSPVFITYLLVRLAVQTAMATGDERCIAAVLGMVPEFQDAPSGFVDQLIEEYGKTRVSVAMAAVQTGIDMDALPIMGQWIDEFLKSRAGSQYTKIASEPPEGPSKEVTRKVITDLREWWPRRS</sequence>
<gene>
    <name evidence="6" type="ORF">B0H16DRAFT_1602853</name>
</gene>
<proteinExistence type="predicted"/>
<evidence type="ECO:0000313" key="6">
    <source>
        <dbReference type="EMBL" id="KAJ7721270.1"/>
    </source>
</evidence>
<dbReference type="PROSITE" id="PS50865">
    <property type="entry name" value="ZF_MYND_2"/>
    <property type="match status" value="1"/>
</dbReference>
<comment type="caution">
    <text evidence="6">The sequence shown here is derived from an EMBL/GenBank/DDBJ whole genome shotgun (WGS) entry which is preliminary data.</text>
</comment>
<feature type="domain" description="MYND-type" evidence="5">
    <location>
        <begin position="232"/>
        <end position="278"/>
    </location>
</feature>
<name>A0AAD7MKG2_9AGAR</name>
<dbReference type="EMBL" id="JARKIB010000231">
    <property type="protein sequence ID" value="KAJ7721270.1"/>
    <property type="molecule type" value="Genomic_DNA"/>
</dbReference>
<evidence type="ECO:0000256" key="1">
    <source>
        <dbReference type="ARBA" id="ARBA00022723"/>
    </source>
</evidence>
<keyword evidence="3" id="KW-0862">Zinc</keyword>
<reference evidence="6" key="1">
    <citation type="submission" date="2023-03" db="EMBL/GenBank/DDBJ databases">
        <title>Massive genome expansion in bonnet fungi (Mycena s.s.) driven by repeated elements and novel gene families across ecological guilds.</title>
        <authorList>
            <consortium name="Lawrence Berkeley National Laboratory"/>
            <person name="Harder C.B."/>
            <person name="Miyauchi S."/>
            <person name="Viragh M."/>
            <person name="Kuo A."/>
            <person name="Thoen E."/>
            <person name="Andreopoulos B."/>
            <person name="Lu D."/>
            <person name="Skrede I."/>
            <person name="Drula E."/>
            <person name="Henrissat B."/>
            <person name="Morin E."/>
            <person name="Kohler A."/>
            <person name="Barry K."/>
            <person name="LaButti K."/>
            <person name="Morin E."/>
            <person name="Salamov A."/>
            <person name="Lipzen A."/>
            <person name="Mereny Z."/>
            <person name="Hegedus B."/>
            <person name="Baldrian P."/>
            <person name="Stursova M."/>
            <person name="Weitz H."/>
            <person name="Taylor A."/>
            <person name="Grigoriev I.V."/>
            <person name="Nagy L.G."/>
            <person name="Martin F."/>
            <person name="Kauserud H."/>
        </authorList>
    </citation>
    <scope>NUCLEOTIDE SEQUENCE</scope>
    <source>
        <strain evidence="6">CBHHK182m</strain>
    </source>
</reference>
<keyword evidence="7" id="KW-1185">Reference proteome</keyword>
<evidence type="ECO:0000313" key="7">
    <source>
        <dbReference type="Proteomes" id="UP001215598"/>
    </source>
</evidence>
<dbReference type="AlphaFoldDB" id="A0AAD7MKG2"/>
<dbReference type="Proteomes" id="UP001215598">
    <property type="component" value="Unassembled WGS sequence"/>
</dbReference>
<evidence type="ECO:0000256" key="4">
    <source>
        <dbReference type="PROSITE-ProRule" id="PRU00134"/>
    </source>
</evidence>
<keyword evidence="2 4" id="KW-0863">Zinc-finger</keyword>
<protein>
    <recommendedName>
        <fullName evidence="5">MYND-type domain-containing protein</fullName>
    </recommendedName>
</protein>
<organism evidence="6 7">
    <name type="scientific">Mycena metata</name>
    <dbReference type="NCBI Taxonomy" id="1033252"/>
    <lineage>
        <taxon>Eukaryota</taxon>
        <taxon>Fungi</taxon>
        <taxon>Dikarya</taxon>
        <taxon>Basidiomycota</taxon>
        <taxon>Agaricomycotina</taxon>
        <taxon>Agaricomycetes</taxon>
        <taxon>Agaricomycetidae</taxon>
        <taxon>Agaricales</taxon>
        <taxon>Marasmiineae</taxon>
        <taxon>Mycenaceae</taxon>
        <taxon>Mycena</taxon>
    </lineage>
</organism>
<dbReference type="SUPFAM" id="SSF144232">
    <property type="entry name" value="HIT/MYND zinc finger-like"/>
    <property type="match status" value="1"/>
</dbReference>
<evidence type="ECO:0000256" key="2">
    <source>
        <dbReference type="ARBA" id="ARBA00022771"/>
    </source>
</evidence>
<dbReference type="InterPro" id="IPR002893">
    <property type="entry name" value="Znf_MYND"/>
</dbReference>
<evidence type="ECO:0000259" key="5">
    <source>
        <dbReference type="PROSITE" id="PS50865"/>
    </source>
</evidence>
<keyword evidence="1" id="KW-0479">Metal-binding</keyword>
<dbReference type="Pfam" id="PF01753">
    <property type="entry name" value="zf-MYND"/>
    <property type="match status" value="1"/>
</dbReference>
<dbReference type="GO" id="GO:0008270">
    <property type="term" value="F:zinc ion binding"/>
    <property type="evidence" value="ECO:0007669"/>
    <property type="project" value="UniProtKB-KW"/>
</dbReference>